<reference evidence="5 6" key="1">
    <citation type="submission" date="2019-09" db="EMBL/GenBank/DDBJ databases">
        <title>NBRP : Genome information of microbial organism related human and environment.</title>
        <authorList>
            <person name="Hattori M."/>
            <person name="Oshima K."/>
            <person name="Inaba H."/>
            <person name="Suda W."/>
            <person name="Sakamoto M."/>
            <person name="Iino T."/>
            <person name="Kitahara M."/>
            <person name="Oshida Y."/>
            <person name="Iida T."/>
            <person name="Kudo T."/>
            <person name="Itoh T."/>
            <person name="Ohkuma M."/>
        </authorList>
    </citation>
    <scope>NUCLEOTIDE SEQUENCE [LARGE SCALE GENOMIC DNA]</scope>
    <source>
        <strain evidence="5 6">Q-1</strain>
    </source>
</reference>
<dbReference type="InterPro" id="IPR027417">
    <property type="entry name" value="P-loop_NTPase"/>
</dbReference>
<dbReference type="GO" id="GO:0017038">
    <property type="term" value="P:protein import"/>
    <property type="evidence" value="ECO:0007669"/>
    <property type="project" value="InterPro"/>
</dbReference>
<dbReference type="Gene3D" id="3.40.50.300">
    <property type="entry name" value="P-loop containing nucleotide triphosphate hydrolases"/>
    <property type="match status" value="1"/>
</dbReference>
<evidence type="ECO:0000256" key="2">
    <source>
        <dbReference type="ARBA" id="ARBA00022927"/>
    </source>
</evidence>
<dbReference type="GO" id="GO:0043952">
    <property type="term" value="P:protein transport by the Sec complex"/>
    <property type="evidence" value="ECO:0007669"/>
    <property type="project" value="TreeGrafter"/>
</dbReference>
<gene>
    <name evidence="5" type="ORF">JCM17846_02710</name>
</gene>
<name>A0A5A7N684_9PROT</name>
<dbReference type="GO" id="GO:0031522">
    <property type="term" value="C:cell envelope Sec protein transport complex"/>
    <property type="evidence" value="ECO:0007669"/>
    <property type="project" value="TreeGrafter"/>
</dbReference>
<dbReference type="EMBL" id="BKCN01000001">
    <property type="protein sequence ID" value="GER02589.1"/>
    <property type="molecule type" value="Genomic_DNA"/>
</dbReference>
<keyword evidence="1" id="KW-1003">Cell membrane</keyword>
<proteinExistence type="predicted"/>
<dbReference type="GO" id="GO:0006886">
    <property type="term" value="P:intracellular protein transport"/>
    <property type="evidence" value="ECO:0007669"/>
    <property type="project" value="InterPro"/>
</dbReference>
<dbReference type="SMART" id="SM00957">
    <property type="entry name" value="SecA_DEAD"/>
    <property type="match status" value="1"/>
</dbReference>
<keyword evidence="3" id="KW-0811">Translocation</keyword>
<dbReference type="GO" id="GO:0005886">
    <property type="term" value="C:plasma membrane"/>
    <property type="evidence" value="ECO:0007669"/>
    <property type="project" value="TreeGrafter"/>
</dbReference>
<comment type="caution">
    <text evidence="5">The sequence shown here is derived from an EMBL/GenBank/DDBJ whole genome shotgun (WGS) entry which is preliminary data.</text>
</comment>
<dbReference type="PANTHER" id="PTHR30612">
    <property type="entry name" value="SECA INNER MEMBRANE COMPONENT OF SEC PROTEIN SECRETION SYSTEM"/>
    <property type="match status" value="1"/>
</dbReference>
<evidence type="ECO:0000313" key="6">
    <source>
        <dbReference type="Proteomes" id="UP000324996"/>
    </source>
</evidence>
<dbReference type="GO" id="GO:0005524">
    <property type="term" value="F:ATP binding"/>
    <property type="evidence" value="ECO:0007669"/>
    <property type="project" value="InterPro"/>
</dbReference>
<dbReference type="PANTHER" id="PTHR30612:SF0">
    <property type="entry name" value="CHLOROPLAST PROTEIN-TRANSPORTING ATPASE"/>
    <property type="match status" value="1"/>
</dbReference>
<dbReference type="SUPFAM" id="SSF52540">
    <property type="entry name" value="P-loop containing nucleoside triphosphate hydrolases"/>
    <property type="match status" value="1"/>
</dbReference>
<sequence length="192" mass="20789">MMGFGAFAKKIFGSRNDRIVKGLMARVAAINALEPEVEALSDEALMQRTSDFKERLAKGETLDQILPHAFATVREAARRGLGLRHFDVQMVGGMVLHDGNISEMKTGEGKTLVSTLAAYLNALEGKGVHIVTVNDYLAQRDSQWMKKVYDRLGLSVGVIVNGLMIRSAGSPMLPISPMAPIMNSASIICATI</sequence>
<dbReference type="InterPro" id="IPR000185">
    <property type="entry name" value="SecA"/>
</dbReference>
<feature type="domain" description="SecA family profile" evidence="4">
    <location>
        <begin position="5"/>
        <end position="192"/>
    </location>
</feature>
<protein>
    <recommendedName>
        <fullName evidence="4">SecA family profile domain-containing protein</fullName>
    </recommendedName>
</protein>
<evidence type="ECO:0000259" key="4">
    <source>
        <dbReference type="PROSITE" id="PS51196"/>
    </source>
</evidence>
<dbReference type="Pfam" id="PF07517">
    <property type="entry name" value="SecA_DEAD"/>
    <property type="match status" value="1"/>
</dbReference>
<dbReference type="InterPro" id="IPR011115">
    <property type="entry name" value="SecA_DEAD"/>
</dbReference>
<evidence type="ECO:0000256" key="3">
    <source>
        <dbReference type="ARBA" id="ARBA00023010"/>
    </source>
</evidence>
<accession>A0A5A7N684</accession>
<dbReference type="Proteomes" id="UP000324996">
    <property type="component" value="Unassembled WGS sequence"/>
</dbReference>
<dbReference type="GO" id="GO:0005829">
    <property type="term" value="C:cytosol"/>
    <property type="evidence" value="ECO:0007669"/>
    <property type="project" value="TreeGrafter"/>
</dbReference>
<dbReference type="GO" id="GO:0006605">
    <property type="term" value="P:protein targeting"/>
    <property type="evidence" value="ECO:0007669"/>
    <property type="project" value="InterPro"/>
</dbReference>
<evidence type="ECO:0000313" key="5">
    <source>
        <dbReference type="EMBL" id="GER02589.1"/>
    </source>
</evidence>
<dbReference type="InterPro" id="IPR014018">
    <property type="entry name" value="SecA_motor_DEAD"/>
</dbReference>
<dbReference type="PROSITE" id="PS51196">
    <property type="entry name" value="SECA_MOTOR_DEAD"/>
    <property type="match status" value="1"/>
</dbReference>
<keyword evidence="2" id="KW-0813">Transport</keyword>
<organism evidence="5 6">
    <name type="scientific">Iodidimonas nitroreducens</name>
    <dbReference type="NCBI Taxonomy" id="1236968"/>
    <lineage>
        <taxon>Bacteria</taxon>
        <taxon>Pseudomonadati</taxon>
        <taxon>Pseudomonadota</taxon>
        <taxon>Alphaproteobacteria</taxon>
        <taxon>Iodidimonadales</taxon>
        <taxon>Iodidimonadaceae</taxon>
        <taxon>Iodidimonas</taxon>
    </lineage>
</organism>
<evidence type="ECO:0000256" key="1">
    <source>
        <dbReference type="ARBA" id="ARBA00022475"/>
    </source>
</evidence>
<dbReference type="CDD" id="cd17928">
    <property type="entry name" value="DEXDc_SecA"/>
    <property type="match status" value="1"/>
</dbReference>
<keyword evidence="6" id="KW-1185">Reference proteome</keyword>
<dbReference type="PRINTS" id="PR00906">
    <property type="entry name" value="SECA"/>
</dbReference>
<dbReference type="AlphaFoldDB" id="A0A5A7N684"/>
<keyword evidence="2" id="KW-0653">Protein transport</keyword>
<keyword evidence="1" id="KW-0472">Membrane</keyword>